<dbReference type="Proteomes" id="UP000732378">
    <property type="component" value="Unassembled WGS sequence"/>
</dbReference>
<keyword evidence="1" id="KW-0472">Membrane</keyword>
<dbReference type="Pfam" id="PF04116">
    <property type="entry name" value="FA_hydroxylase"/>
    <property type="match status" value="1"/>
</dbReference>
<evidence type="ECO:0000313" key="3">
    <source>
        <dbReference type="EMBL" id="MBM7508237.1"/>
    </source>
</evidence>
<protein>
    <submittedName>
        <fullName evidence="3">Muconolactone delta-isomerase</fullName>
    </submittedName>
</protein>
<keyword evidence="1" id="KW-1133">Transmembrane helix</keyword>
<organism evidence="3 4">
    <name type="scientific">Nocardioides salarius</name>
    <dbReference type="NCBI Taxonomy" id="374513"/>
    <lineage>
        <taxon>Bacteria</taxon>
        <taxon>Bacillati</taxon>
        <taxon>Actinomycetota</taxon>
        <taxon>Actinomycetes</taxon>
        <taxon>Propionibacteriales</taxon>
        <taxon>Nocardioidaceae</taxon>
        <taxon>Nocardioides</taxon>
    </lineage>
</organism>
<keyword evidence="1" id="KW-0812">Transmembrane</keyword>
<accession>A0ABS2MAM5</accession>
<evidence type="ECO:0000259" key="2">
    <source>
        <dbReference type="Pfam" id="PF04116"/>
    </source>
</evidence>
<feature type="transmembrane region" description="Helical" evidence="1">
    <location>
        <begin position="133"/>
        <end position="159"/>
    </location>
</feature>
<evidence type="ECO:0000256" key="1">
    <source>
        <dbReference type="SAM" id="Phobius"/>
    </source>
</evidence>
<dbReference type="InterPro" id="IPR006694">
    <property type="entry name" value="Fatty_acid_hydroxylase"/>
</dbReference>
<proteinExistence type="predicted"/>
<feature type="transmembrane region" description="Helical" evidence="1">
    <location>
        <begin position="86"/>
        <end position="106"/>
    </location>
</feature>
<feature type="domain" description="Fatty acid hydroxylase" evidence="2">
    <location>
        <begin position="88"/>
        <end position="230"/>
    </location>
</feature>
<gene>
    <name evidence="3" type="ORF">JOE61_002051</name>
</gene>
<keyword evidence="4" id="KW-1185">Reference proteome</keyword>
<name>A0ABS2MAM5_9ACTN</name>
<comment type="caution">
    <text evidence="3">The sequence shown here is derived from an EMBL/GenBank/DDBJ whole genome shotgun (WGS) entry which is preliminary data.</text>
</comment>
<feature type="transmembrane region" description="Helical" evidence="1">
    <location>
        <begin position="59"/>
        <end position="80"/>
    </location>
</feature>
<reference evidence="3 4" key="1">
    <citation type="submission" date="2021-01" db="EMBL/GenBank/DDBJ databases">
        <title>Sequencing the genomes of 1000 actinobacteria strains.</title>
        <authorList>
            <person name="Klenk H.-P."/>
        </authorList>
    </citation>
    <scope>NUCLEOTIDE SEQUENCE [LARGE SCALE GENOMIC DNA]</scope>
    <source>
        <strain evidence="3 4">DSM 18239</strain>
    </source>
</reference>
<dbReference type="RefSeq" id="WP_193670560.1">
    <property type="nucleotide sequence ID" value="NZ_JACDTV010000015.1"/>
</dbReference>
<evidence type="ECO:0000313" key="4">
    <source>
        <dbReference type="Proteomes" id="UP000732378"/>
    </source>
</evidence>
<dbReference type="EMBL" id="JAFBBZ010000001">
    <property type="protein sequence ID" value="MBM7508237.1"/>
    <property type="molecule type" value="Genomic_DNA"/>
</dbReference>
<feature type="transmembrane region" description="Helical" evidence="1">
    <location>
        <begin position="165"/>
        <end position="186"/>
    </location>
</feature>
<sequence length="251" mass="28280">MSTDGTEQTGRLDPGTVDALAAERLAAEEARITGQARRRAGLSLRGAWREFWRHPSPPMIATFLVASVVGRVLLGSGSWWELAFPVGLVAAFPLIEWVVHVAILHWRPRSLGPLRIDSLLAREHRAHHADPRLLPLVFIPWPVLVWLLPAYVVVAWLAVPTLAGAGTLLVSVYALMLGYEWTHYLVHSDYRPRSRWYRALWRNHRLHHYKNENYWFTVTSAGTADRLLGTYPDASQVETSPTVRSVHAAGH</sequence>